<accession>A0A5B7G9L3</accession>
<dbReference type="AlphaFoldDB" id="A0A5B7G9L3"/>
<gene>
    <name evidence="1" type="ORF">E2C01_048084</name>
</gene>
<name>A0A5B7G9L3_PORTR</name>
<protein>
    <submittedName>
        <fullName evidence="1">Uncharacterized protein</fullName>
    </submittedName>
</protein>
<evidence type="ECO:0000313" key="1">
    <source>
        <dbReference type="EMBL" id="MPC54176.1"/>
    </source>
</evidence>
<proteinExistence type="predicted"/>
<organism evidence="1 2">
    <name type="scientific">Portunus trituberculatus</name>
    <name type="common">Swimming crab</name>
    <name type="synonym">Neptunus trituberculatus</name>
    <dbReference type="NCBI Taxonomy" id="210409"/>
    <lineage>
        <taxon>Eukaryota</taxon>
        <taxon>Metazoa</taxon>
        <taxon>Ecdysozoa</taxon>
        <taxon>Arthropoda</taxon>
        <taxon>Crustacea</taxon>
        <taxon>Multicrustacea</taxon>
        <taxon>Malacostraca</taxon>
        <taxon>Eumalacostraca</taxon>
        <taxon>Eucarida</taxon>
        <taxon>Decapoda</taxon>
        <taxon>Pleocyemata</taxon>
        <taxon>Brachyura</taxon>
        <taxon>Eubrachyura</taxon>
        <taxon>Portunoidea</taxon>
        <taxon>Portunidae</taxon>
        <taxon>Portuninae</taxon>
        <taxon>Portunus</taxon>
    </lineage>
</organism>
<comment type="caution">
    <text evidence="1">The sequence shown here is derived from an EMBL/GenBank/DDBJ whole genome shotgun (WGS) entry which is preliminary data.</text>
</comment>
<reference evidence="1 2" key="1">
    <citation type="submission" date="2019-05" db="EMBL/GenBank/DDBJ databases">
        <title>Another draft genome of Portunus trituberculatus and its Hox gene families provides insights of decapod evolution.</title>
        <authorList>
            <person name="Jeong J.-H."/>
            <person name="Song I."/>
            <person name="Kim S."/>
            <person name="Choi T."/>
            <person name="Kim D."/>
            <person name="Ryu S."/>
            <person name="Kim W."/>
        </authorList>
    </citation>
    <scope>NUCLEOTIDE SEQUENCE [LARGE SCALE GENOMIC DNA]</scope>
    <source>
        <tissue evidence="1">Muscle</tissue>
    </source>
</reference>
<evidence type="ECO:0000313" key="2">
    <source>
        <dbReference type="Proteomes" id="UP000324222"/>
    </source>
</evidence>
<dbReference type="EMBL" id="VSRR010012169">
    <property type="protein sequence ID" value="MPC54176.1"/>
    <property type="molecule type" value="Genomic_DNA"/>
</dbReference>
<dbReference type="Proteomes" id="UP000324222">
    <property type="component" value="Unassembled WGS sequence"/>
</dbReference>
<sequence>MLRLIYHAAISSHKQKACGAQPPLRTLYWAADDRHPGAHRSRAPSVKCIVWTGNNSLDSNTSFWSMEADSLCRVLMCVLLAAEQPL</sequence>
<keyword evidence="2" id="KW-1185">Reference proteome</keyword>